<evidence type="ECO:0000313" key="3">
    <source>
        <dbReference type="Proteomes" id="UP001213681"/>
    </source>
</evidence>
<evidence type="ECO:0000256" key="1">
    <source>
        <dbReference type="SAM" id="MobiDB-lite"/>
    </source>
</evidence>
<evidence type="ECO:0000313" key="2">
    <source>
        <dbReference type="EMBL" id="KAJ5440147.1"/>
    </source>
</evidence>
<reference evidence="2" key="2">
    <citation type="journal article" date="2023" name="IMA Fungus">
        <title>Comparative genomic study of the Penicillium genus elucidates a diverse pangenome and 15 lateral gene transfer events.</title>
        <authorList>
            <person name="Petersen C."/>
            <person name="Sorensen T."/>
            <person name="Nielsen M.R."/>
            <person name="Sondergaard T.E."/>
            <person name="Sorensen J.L."/>
            <person name="Fitzpatrick D.A."/>
            <person name="Frisvad J.C."/>
            <person name="Nielsen K.L."/>
        </authorList>
    </citation>
    <scope>NUCLEOTIDE SEQUENCE</scope>
    <source>
        <strain evidence="2">IBT 16125</strain>
    </source>
</reference>
<dbReference type="AlphaFoldDB" id="A0AAD6C0L6"/>
<reference evidence="2" key="1">
    <citation type="submission" date="2022-12" db="EMBL/GenBank/DDBJ databases">
        <authorList>
            <person name="Petersen C."/>
        </authorList>
    </citation>
    <scope>NUCLEOTIDE SEQUENCE</scope>
    <source>
        <strain evidence="2">IBT 16125</strain>
    </source>
</reference>
<name>A0AAD6C0L6_9EURO</name>
<organism evidence="2 3">
    <name type="scientific">Penicillium daleae</name>
    <dbReference type="NCBI Taxonomy" id="63821"/>
    <lineage>
        <taxon>Eukaryota</taxon>
        <taxon>Fungi</taxon>
        <taxon>Dikarya</taxon>
        <taxon>Ascomycota</taxon>
        <taxon>Pezizomycotina</taxon>
        <taxon>Eurotiomycetes</taxon>
        <taxon>Eurotiomycetidae</taxon>
        <taxon>Eurotiales</taxon>
        <taxon>Aspergillaceae</taxon>
        <taxon>Penicillium</taxon>
    </lineage>
</organism>
<dbReference type="GeneID" id="81604770"/>
<feature type="compositionally biased region" description="Basic and acidic residues" evidence="1">
    <location>
        <begin position="112"/>
        <end position="121"/>
    </location>
</feature>
<sequence length="432" mass="48283">MTNTHTQQMTNVSAKIIGSPIKYLSDIRKLMNSTGYLERKRSGDQADDPLVIPDDSPQAAHMPDMMEIEIKLHDTGQASPRGGLMWLKGNLDTSSQGSETFMLDGTSMSPDQGRESEHTPESQKPLLSVHTCQKAASLAVPKSITRSSIVDRNGSPRLCPQRVGKPHLVLDRFLPQSIKIADSSSSEYDEDSGDYYSESKYQLGKTWSRFKRDMFMEYGIGPEELTPVMAGSSLFGDDVRVDSCADKTHAAATDENTDILHEDKHEECSLIERSVAHDDRASTIAPCFIPRSMDEPGMEAEDDAHNLENHEKRLSTGGSGSGSHRLLLEGDLDHMDWIPDLQAAQQSAHGLLLETNQYLSSQLVAEQDSIRQVLQIYQQGCHRILDSLSRAHEVRMQLYRQQMSSVKEQHNQICQELIQGLQELDHRVQQDP</sequence>
<dbReference type="Proteomes" id="UP001213681">
    <property type="component" value="Unassembled WGS sequence"/>
</dbReference>
<accession>A0AAD6C0L6</accession>
<keyword evidence="3" id="KW-1185">Reference proteome</keyword>
<protein>
    <submittedName>
        <fullName evidence="2">Uncharacterized protein</fullName>
    </submittedName>
</protein>
<dbReference type="EMBL" id="JAPVEA010000008">
    <property type="protein sequence ID" value="KAJ5440147.1"/>
    <property type="molecule type" value="Genomic_DNA"/>
</dbReference>
<gene>
    <name evidence="2" type="ORF">N7458_011145</name>
</gene>
<comment type="caution">
    <text evidence="2">The sequence shown here is derived from an EMBL/GenBank/DDBJ whole genome shotgun (WGS) entry which is preliminary data.</text>
</comment>
<proteinExistence type="predicted"/>
<dbReference type="RefSeq" id="XP_056763376.1">
    <property type="nucleotide sequence ID" value="XM_056914527.1"/>
</dbReference>
<feature type="region of interest" description="Disordered" evidence="1">
    <location>
        <begin position="96"/>
        <end position="127"/>
    </location>
</feature>